<comment type="caution">
    <text evidence="1">The sequence shown here is derived from an EMBL/GenBank/DDBJ whole genome shotgun (WGS) entry which is preliminary data.</text>
</comment>
<dbReference type="AlphaFoldDB" id="A0A4Y2I3T6"/>
<dbReference type="Proteomes" id="UP000499080">
    <property type="component" value="Unassembled WGS sequence"/>
</dbReference>
<organism evidence="1 2">
    <name type="scientific">Araneus ventricosus</name>
    <name type="common">Orbweaver spider</name>
    <name type="synonym">Epeira ventricosa</name>
    <dbReference type="NCBI Taxonomy" id="182803"/>
    <lineage>
        <taxon>Eukaryota</taxon>
        <taxon>Metazoa</taxon>
        <taxon>Ecdysozoa</taxon>
        <taxon>Arthropoda</taxon>
        <taxon>Chelicerata</taxon>
        <taxon>Arachnida</taxon>
        <taxon>Araneae</taxon>
        <taxon>Araneomorphae</taxon>
        <taxon>Entelegynae</taxon>
        <taxon>Araneoidea</taxon>
        <taxon>Araneidae</taxon>
        <taxon>Araneus</taxon>
    </lineage>
</organism>
<proteinExistence type="predicted"/>
<evidence type="ECO:0000313" key="1">
    <source>
        <dbReference type="EMBL" id="GBM72245.1"/>
    </source>
</evidence>
<keyword evidence="2" id="KW-1185">Reference proteome</keyword>
<accession>A0A4Y2I3T6</accession>
<protein>
    <submittedName>
        <fullName evidence="1">Uncharacterized protein</fullName>
    </submittedName>
</protein>
<reference evidence="1 2" key="1">
    <citation type="journal article" date="2019" name="Sci. Rep.">
        <title>Orb-weaving spider Araneus ventricosus genome elucidates the spidroin gene catalogue.</title>
        <authorList>
            <person name="Kono N."/>
            <person name="Nakamura H."/>
            <person name="Ohtoshi R."/>
            <person name="Moran D.A.P."/>
            <person name="Shinohara A."/>
            <person name="Yoshida Y."/>
            <person name="Fujiwara M."/>
            <person name="Mori M."/>
            <person name="Tomita M."/>
            <person name="Arakawa K."/>
        </authorList>
    </citation>
    <scope>NUCLEOTIDE SEQUENCE [LARGE SCALE GENOMIC DNA]</scope>
</reference>
<dbReference type="EMBL" id="BGPR01002366">
    <property type="protein sequence ID" value="GBM72245.1"/>
    <property type="molecule type" value="Genomic_DNA"/>
</dbReference>
<gene>
    <name evidence="1" type="ORF">AVEN_221180_1</name>
</gene>
<name>A0A4Y2I3T6_ARAVE</name>
<sequence length="78" mass="8915">MRRFSLEKARVLQWMLAHVGIDGNETADQLAKDDRLLNNDSPYHLILFDAIAVAKSELRKPRLLRIVLVSVKSKTVET</sequence>
<evidence type="ECO:0000313" key="2">
    <source>
        <dbReference type="Proteomes" id="UP000499080"/>
    </source>
</evidence>